<dbReference type="RefSeq" id="XP_009535052.1">
    <property type="nucleotide sequence ID" value="XM_009536757.1"/>
</dbReference>
<keyword evidence="3" id="KW-1185">Reference proteome</keyword>
<name>G5A3H5_PHYSP</name>
<evidence type="ECO:0000313" key="3">
    <source>
        <dbReference type="Proteomes" id="UP000002640"/>
    </source>
</evidence>
<feature type="domain" description="DUF6818" evidence="1">
    <location>
        <begin position="15"/>
        <end position="58"/>
    </location>
</feature>
<reference evidence="2 3" key="1">
    <citation type="journal article" date="2006" name="Science">
        <title>Phytophthora genome sequences uncover evolutionary origins and mechanisms of pathogenesis.</title>
        <authorList>
            <person name="Tyler B.M."/>
            <person name="Tripathy S."/>
            <person name="Zhang X."/>
            <person name="Dehal P."/>
            <person name="Jiang R.H."/>
            <person name="Aerts A."/>
            <person name="Arredondo F.D."/>
            <person name="Baxter L."/>
            <person name="Bensasson D."/>
            <person name="Beynon J.L."/>
            <person name="Chapman J."/>
            <person name="Damasceno C.M."/>
            <person name="Dorrance A.E."/>
            <person name="Dou D."/>
            <person name="Dickerman A.W."/>
            <person name="Dubchak I.L."/>
            <person name="Garbelotto M."/>
            <person name="Gijzen M."/>
            <person name="Gordon S.G."/>
            <person name="Govers F."/>
            <person name="Grunwald N.J."/>
            <person name="Huang W."/>
            <person name="Ivors K.L."/>
            <person name="Jones R.W."/>
            <person name="Kamoun S."/>
            <person name="Krampis K."/>
            <person name="Lamour K.H."/>
            <person name="Lee M.K."/>
            <person name="McDonald W.H."/>
            <person name="Medina M."/>
            <person name="Meijer H.J."/>
            <person name="Nordberg E.K."/>
            <person name="Maclean D.J."/>
            <person name="Ospina-Giraldo M.D."/>
            <person name="Morris P.F."/>
            <person name="Phuntumart V."/>
            <person name="Putnam N.H."/>
            <person name="Rash S."/>
            <person name="Rose J.K."/>
            <person name="Sakihama Y."/>
            <person name="Salamov A.A."/>
            <person name="Savidor A."/>
            <person name="Scheuring C.F."/>
            <person name="Smith B.M."/>
            <person name="Sobral B.W."/>
            <person name="Terry A."/>
            <person name="Torto-Alalibo T.A."/>
            <person name="Win J."/>
            <person name="Xu Z."/>
            <person name="Zhang H."/>
            <person name="Grigoriev I.V."/>
            <person name="Rokhsar D.S."/>
            <person name="Boore J.L."/>
        </authorList>
    </citation>
    <scope>NUCLEOTIDE SEQUENCE [LARGE SCALE GENOMIC DNA]</scope>
    <source>
        <strain evidence="2 3">P6497</strain>
    </source>
</reference>
<dbReference type="AlphaFoldDB" id="G5A3H5"/>
<dbReference type="Pfam" id="PF20681">
    <property type="entry name" value="DUF6818"/>
    <property type="match status" value="1"/>
</dbReference>
<proteinExistence type="predicted"/>
<dbReference type="Proteomes" id="UP000002640">
    <property type="component" value="Unassembled WGS sequence"/>
</dbReference>
<sequence length="107" mass="12049">MHSLFNIIQASLPATSADWEAVTAAYNTAENPTEKHRDAMSLKRKFRSMCLASKHTRTDLARATRCAFRTRLTSAESLIGAARSSPHQARNLRLGALHRHKLSLHRR</sequence>
<dbReference type="EMBL" id="JH159159">
    <property type="protein sequence ID" value="EGZ10191.1"/>
    <property type="molecule type" value="Genomic_DNA"/>
</dbReference>
<dbReference type="InterPro" id="IPR049203">
    <property type="entry name" value="DUF6818"/>
</dbReference>
<gene>
    <name evidence="2" type="ORF">PHYSODRAFT_355845</name>
</gene>
<organism evidence="2 3">
    <name type="scientific">Phytophthora sojae (strain P6497)</name>
    <name type="common">Soybean stem and root rot agent</name>
    <name type="synonym">Phytophthora megasperma f. sp. glycines</name>
    <dbReference type="NCBI Taxonomy" id="1094619"/>
    <lineage>
        <taxon>Eukaryota</taxon>
        <taxon>Sar</taxon>
        <taxon>Stramenopiles</taxon>
        <taxon>Oomycota</taxon>
        <taxon>Peronosporomycetes</taxon>
        <taxon>Peronosporales</taxon>
        <taxon>Peronosporaceae</taxon>
        <taxon>Phytophthora</taxon>
    </lineage>
</organism>
<protein>
    <recommendedName>
        <fullName evidence="1">DUF6818 domain-containing protein</fullName>
    </recommendedName>
</protein>
<evidence type="ECO:0000259" key="1">
    <source>
        <dbReference type="Pfam" id="PF20681"/>
    </source>
</evidence>
<dbReference type="KEGG" id="psoj:PHYSODRAFT_355845"/>
<accession>G5A3H5</accession>
<dbReference type="InParanoid" id="G5A3H5"/>
<evidence type="ECO:0000313" key="2">
    <source>
        <dbReference type="EMBL" id="EGZ10191.1"/>
    </source>
</evidence>
<dbReference type="GeneID" id="20649875"/>